<comment type="subcellular location">
    <subcellularLocation>
        <location evidence="1">Cell membrane</location>
    </subcellularLocation>
</comment>
<evidence type="ECO:0000256" key="2">
    <source>
        <dbReference type="ARBA" id="ARBA00022475"/>
    </source>
</evidence>
<dbReference type="InterPro" id="IPR011009">
    <property type="entry name" value="Kinase-like_dom_sf"/>
</dbReference>
<evidence type="ECO:0000313" key="7">
    <source>
        <dbReference type="RefSeq" id="XP_027125348.2"/>
    </source>
</evidence>
<dbReference type="InterPro" id="IPR050823">
    <property type="entry name" value="Plant_Ser_Thr_Prot_Kinase"/>
</dbReference>
<sequence>MAEVYDNWERLVRATLRREQLRQSAFRTPSDVSSASSSAPSSAPSPINFASPSAQLVSSFKTSSSLPLIGKSFTYHQILQATDYLSSSNFIKHGRSGDLFHGVLEGGLQVVVKKVDLSMSSSGEKESYLLAELEFLGKVSYARFVPFLGHCFEKANDKFLVYKCMPNKDLSSSLCSRGIVSDGTNPDSQKSTSLDWVTRLKIAVGVAEGLYYLHHECVPALVHRNVEARSILIDENFEARLGRLSEVCTEKKEKYQNMISRLLQLQKSSEGGAFGATNAMCAYDVYCFGKVLLELVTGNPGLGDGYDSRIKEWMENVLPYITTYDKELLLNIMDPCLVVDEHVLIEVWAVAVVAKACLSPKPLERPQMPCILKALEDPMSVRLSTSETLRIDAQLGLVCSALVSTRMTEGVSVLGTSQANANRTSSNNNIVVSNSRSSAAGGTEETNPHGVIWDLPNLRIYSLSELKAATNNFRSDRVLGESEFGRVYKGWLHEKSTSKTGSQSLVAVQKLKAESLQGFVEWKTEICMLGTLSHPNLIKLLGYCWKGKDMLLVYEYMQKGSFDNHLFGRGSSIQPLQWDARLKILIGAARALAFLHAVKKQVIYRVFKASNILLDASYNAKLSNFGLAKIGPLNGQLNVTIQAGRTLGYAAPEYIRTGQLCVKSDVYGFGVVLAEVLTGLRALDTCRPKGKHYLFNWIKCQLFDKTKIEGVMDSRLEGKYPIKAAVGVAKLAQNCLAFDPKARPSMKQVVDALEHIASVNY</sequence>
<dbReference type="PROSITE" id="PS50011">
    <property type="entry name" value="PROTEIN_KINASE_DOM"/>
    <property type="match status" value="2"/>
</dbReference>
<dbReference type="GO" id="GO:0005524">
    <property type="term" value="F:ATP binding"/>
    <property type="evidence" value="ECO:0007669"/>
    <property type="project" value="InterPro"/>
</dbReference>
<feature type="domain" description="Protein kinase" evidence="4">
    <location>
        <begin position="85"/>
        <end position="380"/>
    </location>
</feature>
<name>A0A6P6XC62_COFAR</name>
<dbReference type="InterPro" id="IPR000595">
    <property type="entry name" value="cNMP-bd_dom"/>
</dbReference>
<feature type="compositionally biased region" description="Low complexity" evidence="3">
    <location>
        <begin position="425"/>
        <end position="438"/>
    </location>
</feature>
<dbReference type="GO" id="GO:0004672">
    <property type="term" value="F:protein kinase activity"/>
    <property type="evidence" value="ECO:0007669"/>
    <property type="project" value="InterPro"/>
</dbReference>
<dbReference type="Gene3D" id="3.30.200.20">
    <property type="entry name" value="Phosphorylase Kinase, domain 1"/>
    <property type="match status" value="2"/>
</dbReference>
<dbReference type="RefSeq" id="XP_027125348.2">
    <property type="nucleotide sequence ID" value="XM_027269547.2"/>
</dbReference>
<dbReference type="OrthoDB" id="310217at2759"/>
<evidence type="ECO:0000259" key="5">
    <source>
        <dbReference type="PROSITE" id="PS50042"/>
    </source>
</evidence>
<reference evidence="6" key="1">
    <citation type="journal article" date="2025" name="Foods">
        <title>Unveiling the Microbial Signatures of Arabica Coffee Cherries: Insights into Ripeness Specific Diversity, Functional Traits, and Implications for Quality and Safety.</title>
        <authorList>
            <consortium name="RefSeq"/>
            <person name="Tenea G.N."/>
            <person name="Cifuentes V."/>
            <person name="Reyes P."/>
            <person name="Cevallos-Vallejos M."/>
        </authorList>
    </citation>
    <scope>NUCLEOTIDE SEQUENCE [LARGE SCALE GENOMIC DNA]</scope>
</reference>
<accession>A0A6P6XC62</accession>
<dbReference type="InterPro" id="IPR000719">
    <property type="entry name" value="Prot_kinase_dom"/>
</dbReference>
<dbReference type="Proteomes" id="UP001652660">
    <property type="component" value="Chromosome 4e"/>
</dbReference>
<keyword evidence="2" id="KW-1003">Cell membrane</keyword>
<gene>
    <name evidence="7" type="primary">LOC113741889</name>
</gene>
<feature type="domain" description="Cyclic nucleotide-binding" evidence="5">
    <location>
        <begin position="79"/>
        <end position="140"/>
    </location>
</feature>
<dbReference type="Pfam" id="PF07714">
    <property type="entry name" value="PK_Tyr_Ser-Thr"/>
    <property type="match status" value="2"/>
</dbReference>
<dbReference type="PANTHER" id="PTHR45621">
    <property type="entry name" value="OS01G0588500 PROTEIN-RELATED"/>
    <property type="match status" value="1"/>
</dbReference>
<dbReference type="SUPFAM" id="SSF56112">
    <property type="entry name" value="Protein kinase-like (PK-like)"/>
    <property type="match status" value="2"/>
</dbReference>
<keyword evidence="2" id="KW-0472">Membrane</keyword>
<keyword evidence="6" id="KW-1185">Reference proteome</keyword>
<protein>
    <submittedName>
        <fullName evidence="7">Uncharacterized protein isoform X1</fullName>
    </submittedName>
</protein>
<dbReference type="GO" id="GO:0005886">
    <property type="term" value="C:plasma membrane"/>
    <property type="evidence" value="ECO:0007669"/>
    <property type="project" value="UniProtKB-SubCell"/>
</dbReference>
<organism evidence="6 7">
    <name type="scientific">Coffea arabica</name>
    <name type="common">Arabian coffee</name>
    <dbReference type="NCBI Taxonomy" id="13443"/>
    <lineage>
        <taxon>Eukaryota</taxon>
        <taxon>Viridiplantae</taxon>
        <taxon>Streptophyta</taxon>
        <taxon>Embryophyta</taxon>
        <taxon>Tracheophyta</taxon>
        <taxon>Spermatophyta</taxon>
        <taxon>Magnoliopsida</taxon>
        <taxon>eudicotyledons</taxon>
        <taxon>Gunneridae</taxon>
        <taxon>Pentapetalae</taxon>
        <taxon>asterids</taxon>
        <taxon>lamiids</taxon>
        <taxon>Gentianales</taxon>
        <taxon>Rubiaceae</taxon>
        <taxon>Ixoroideae</taxon>
        <taxon>Gardenieae complex</taxon>
        <taxon>Bertiereae - Coffeeae clade</taxon>
        <taxon>Coffeeae</taxon>
        <taxon>Coffea</taxon>
    </lineage>
</organism>
<dbReference type="Gene3D" id="1.10.510.10">
    <property type="entry name" value="Transferase(Phosphotransferase) domain 1"/>
    <property type="match status" value="2"/>
</dbReference>
<evidence type="ECO:0000256" key="3">
    <source>
        <dbReference type="SAM" id="MobiDB-lite"/>
    </source>
</evidence>
<evidence type="ECO:0000313" key="6">
    <source>
        <dbReference type="Proteomes" id="UP001652660"/>
    </source>
</evidence>
<evidence type="ECO:0000259" key="4">
    <source>
        <dbReference type="PROSITE" id="PS50011"/>
    </source>
</evidence>
<feature type="region of interest" description="Disordered" evidence="3">
    <location>
        <begin position="425"/>
        <end position="446"/>
    </location>
</feature>
<dbReference type="AlphaFoldDB" id="A0A6P6XC62"/>
<dbReference type="PROSITE" id="PS50042">
    <property type="entry name" value="CNMP_BINDING_3"/>
    <property type="match status" value="1"/>
</dbReference>
<evidence type="ECO:0000256" key="1">
    <source>
        <dbReference type="ARBA" id="ARBA00004236"/>
    </source>
</evidence>
<dbReference type="GeneID" id="113741889"/>
<proteinExistence type="predicted"/>
<reference evidence="7" key="2">
    <citation type="submission" date="2025-08" db="UniProtKB">
        <authorList>
            <consortium name="RefSeq"/>
        </authorList>
    </citation>
    <scope>IDENTIFICATION</scope>
    <source>
        <tissue evidence="7">Leaves</tissue>
    </source>
</reference>
<feature type="domain" description="Protein kinase" evidence="4">
    <location>
        <begin position="473"/>
        <end position="758"/>
    </location>
</feature>
<dbReference type="InterPro" id="IPR001245">
    <property type="entry name" value="Ser-Thr/Tyr_kinase_cat_dom"/>
</dbReference>